<comment type="caution">
    <text evidence="2">The sequence shown here is derived from an EMBL/GenBank/DDBJ whole genome shotgun (WGS) entry which is preliminary data.</text>
</comment>
<accession>A0A849XMN2</accession>
<feature type="domain" description="Replication initiator A N-terminal" evidence="1">
    <location>
        <begin position="34"/>
        <end position="108"/>
    </location>
</feature>
<dbReference type="AlphaFoldDB" id="A0A849XMN2"/>
<organism evidence="2 3">
    <name type="scientific">Coprococcus comes</name>
    <dbReference type="NCBI Taxonomy" id="410072"/>
    <lineage>
        <taxon>Bacteria</taxon>
        <taxon>Bacillati</taxon>
        <taxon>Bacillota</taxon>
        <taxon>Clostridia</taxon>
        <taxon>Lachnospirales</taxon>
        <taxon>Lachnospiraceae</taxon>
        <taxon>Coprococcus</taxon>
    </lineage>
</organism>
<dbReference type="InterPro" id="IPR010724">
    <property type="entry name" value="RepA_N"/>
</dbReference>
<dbReference type="EMBL" id="JABWDC010000002">
    <property type="protein sequence ID" value="NUN85132.1"/>
    <property type="molecule type" value="Genomic_DNA"/>
</dbReference>
<evidence type="ECO:0000313" key="3">
    <source>
        <dbReference type="Proteomes" id="UP000554488"/>
    </source>
</evidence>
<dbReference type="Proteomes" id="UP000554488">
    <property type="component" value="Unassembled WGS sequence"/>
</dbReference>
<sequence length="133" mass="15469">MRNLEKEQRLGRNGIENLCIKPTFNYYTGEEQFTFFKLPKCLIDDACFLGLSIDAKLLYVIFLDRVLLSIKNGWVDENGRVFIYYSVINICEILNCGTQKACKLLDELETFGALERRRQGLGKPNKLYLKKVF</sequence>
<dbReference type="RefSeq" id="WP_175305154.1">
    <property type="nucleotide sequence ID" value="NZ_JABWDC010000002.1"/>
</dbReference>
<dbReference type="Pfam" id="PF06970">
    <property type="entry name" value="RepA_N"/>
    <property type="match status" value="1"/>
</dbReference>
<reference evidence="2 3" key="1">
    <citation type="submission" date="2020-04" db="EMBL/GenBank/DDBJ databases">
        <authorList>
            <person name="Pieper L."/>
        </authorList>
    </citation>
    <scope>NUCLEOTIDE SEQUENCE [LARGE SCALE GENOMIC DNA]</scope>
    <source>
        <strain evidence="2 3">F22</strain>
    </source>
</reference>
<reference evidence="2 3" key="2">
    <citation type="submission" date="2020-07" db="EMBL/GenBank/DDBJ databases">
        <title>Bacterial metabolism rescues the inhibition of intestinal drug absorption by food and drug additives.</title>
        <authorList>
            <person name="Zou L."/>
            <person name="Spanogiannopoulos P."/>
            <person name="Chien H.-C."/>
            <person name="Pieper L.M."/>
            <person name="Cai W."/>
            <person name="Khuri N."/>
            <person name="Pottel J."/>
            <person name="Vora B."/>
            <person name="Ni Z."/>
            <person name="Tsakalozou E."/>
            <person name="Zhang W."/>
            <person name="Shoichet B.K."/>
            <person name="Giacomini K.M."/>
            <person name="Turnbaugh P.J."/>
        </authorList>
    </citation>
    <scope>NUCLEOTIDE SEQUENCE [LARGE SCALE GENOMIC DNA]</scope>
    <source>
        <strain evidence="2 3">F22</strain>
    </source>
</reference>
<gene>
    <name evidence="2" type="ORF">HUU93_00700</name>
</gene>
<proteinExistence type="predicted"/>
<protein>
    <submittedName>
        <fullName evidence="2">Replication initiator protein A</fullName>
    </submittedName>
</protein>
<evidence type="ECO:0000313" key="2">
    <source>
        <dbReference type="EMBL" id="NUN85132.1"/>
    </source>
</evidence>
<name>A0A849XMN2_9FIRM</name>
<evidence type="ECO:0000259" key="1">
    <source>
        <dbReference type="Pfam" id="PF06970"/>
    </source>
</evidence>